<dbReference type="EMBL" id="JANPWB010000016">
    <property type="protein sequence ID" value="KAJ1080885.1"/>
    <property type="molecule type" value="Genomic_DNA"/>
</dbReference>
<gene>
    <name evidence="1" type="ORF">NDU88_001074</name>
</gene>
<protein>
    <submittedName>
        <fullName evidence="1">Uncharacterized protein</fullName>
    </submittedName>
</protein>
<keyword evidence="2" id="KW-1185">Reference proteome</keyword>
<dbReference type="Proteomes" id="UP001066276">
    <property type="component" value="Chromosome 12"/>
</dbReference>
<proteinExistence type="predicted"/>
<name>A0AAV7KZS3_PLEWA</name>
<reference evidence="1" key="1">
    <citation type="journal article" date="2022" name="bioRxiv">
        <title>Sequencing and chromosome-scale assembly of the giantPleurodeles waltlgenome.</title>
        <authorList>
            <person name="Brown T."/>
            <person name="Elewa A."/>
            <person name="Iarovenko S."/>
            <person name="Subramanian E."/>
            <person name="Araus A.J."/>
            <person name="Petzold A."/>
            <person name="Susuki M."/>
            <person name="Suzuki K.-i.T."/>
            <person name="Hayashi T."/>
            <person name="Toyoda A."/>
            <person name="Oliveira C."/>
            <person name="Osipova E."/>
            <person name="Leigh N.D."/>
            <person name="Simon A."/>
            <person name="Yun M.H."/>
        </authorList>
    </citation>
    <scope>NUCLEOTIDE SEQUENCE</scope>
    <source>
        <strain evidence="1">20211129_DDA</strain>
        <tissue evidence="1">Liver</tissue>
    </source>
</reference>
<evidence type="ECO:0000313" key="1">
    <source>
        <dbReference type="EMBL" id="KAJ1080885.1"/>
    </source>
</evidence>
<comment type="caution">
    <text evidence="1">The sequence shown here is derived from an EMBL/GenBank/DDBJ whole genome shotgun (WGS) entry which is preliminary data.</text>
</comment>
<dbReference type="AlphaFoldDB" id="A0AAV7KZS3"/>
<organism evidence="1 2">
    <name type="scientific">Pleurodeles waltl</name>
    <name type="common">Iberian ribbed newt</name>
    <dbReference type="NCBI Taxonomy" id="8319"/>
    <lineage>
        <taxon>Eukaryota</taxon>
        <taxon>Metazoa</taxon>
        <taxon>Chordata</taxon>
        <taxon>Craniata</taxon>
        <taxon>Vertebrata</taxon>
        <taxon>Euteleostomi</taxon>
        <taxon>Amphibia</taxon>
        <taxon>Batrachia</taxon>
        <taxon>Caudata</taxon>
        <taxon>Salamandroidea</taxon>
        <taxon>Salamandridae</taxon>
        <taxon>Pleurodelinae</taxon>
        <taxon>Pleurodeles</taxon>
    </lineage>
</organism>
<sequence length="147" mass="16287">MQRQSFVSPPARALNEEDACTFQGAVHPKCREPLGLSYTMYPLVAMWVDDAAEVINERGCALHGQLPWRQSTARCAVSSLLHNLLAAWYPRPRAMTHWRRGATGPRRFSVPWPAAGAHPTECLCRVLKKLAGPLSDWGAGSVEHWAA</sequence>
<evidence type="ECO:0000313" key="2">
    <source>
        <dbReference type="Proteomes" id="UP001066276"/>
    </source>
</evidence>
<accession>A0AAV7KZS3</accession>